<keyword evidence="13" id="KW-1185">Reference proteome</keyword>
<dbReference type="EMBL" id="BAAALV010000002">
    <property type="protein sequence ID" value="GAA1909451.1"/>
    <property type="molecule type" value="Genomic_DNA"/>
</dbReference>
<proteinExistence type="predicted"/>
<comment type="caution">
    <text evidence="12">The sequence shown here is derived from an EMBL/GenBank/DDBJ whole genome shotgun (WGS) entry which is preliminary data.</text>
</comment>
<evidence type="ECO:0000256" key="2">
    <source>
        <dbReference type="ARBA" id="ARBA00001974"/>
    </source>
</evidence>
<dbReference type="PROSITE" id="PS51384">
    <property type="entry name" value="FAD_FR"/>
    <property type="match status" value="1"/>
</dbReference>
<evidence type="ECO:0000256" key="6">
    <source>
        <dbReference type="ARBA" id="ARBA00022723"/>
    </source>
</evidence>
<accession>A0ABN2P160</accession>
<dbReference type="SUPFAM" id="SSF54292">
    <property type="entry name" value="2Fe-2S ferredoxin-like"/>
    <property type="match status" value="1"/>
</dbReference>
<dbReference type="CDD" id="cd00207">
    <property type="entry name" value="fer2"/>
    <property type="match status" value="1"/>
</dbReference>
<dbReference type="InterPro" id="IPR054582">
    <property type="entry name" value="DmmA-like_N"/>
</dbReference>
<evidence type="ECO:0000256" key="9">
    <source>
        <dbReference type="ARBA" id="ARBA00023014"/>
    </source>
</evidence>
<evidence type="ECO:0000256" key="5">
    <source>
        <dbReference type="ARBA" id="ARBA00022714"/>
    </source>
</evidence>
<keyword evidence="6" id="KW-0479">Metal-binding</keyword>
<dbReference type="CDD" id="cd06185">
    <property type="entry name" value="PDR_like"/>
    <property type="match status" value="1"/>
</dbReference>
<dbReference type="InterPro" id="IPR036010">
    <property type="entry name" value="2Fe-2S_ferredoxin-like_sf"/>
</dbReference>
<evidence type="ECO:0000259" key="11">
    <source>
        <dbReference type="PROSITE" id="PS51384"/>
    </source>
</evidence>
<dbReference type="InterPro" id="IPR001041">
    <property type="entry name" value="2Fe-2S_ferredoxin-type"/>
</dbReference>
<dbReference type="InterPro" id="IPR017938">
    <property type="entry name" value="Riboflavin_synthase-like_b-brl"/>
</dbReference>
<dbReference type="InterPro" id="IPR050415">
    <property type="entry name" value="MRET"/>
</dbReference>
<dbReference type="Gene3D" id="2.40.30.10">
    <property type="entry name" value="Translation factors"/>
    <property type="match status" value="1"/>
</dbReference>
<dbReference type="PROSITE" id="PS51085">
    <property type="entry name" value="2FE2S_FER_2"/>
    <property type="match status" value="1"/>
</dbReference>
<keyword evidence="4" id="KW-0288">FMN</keyword>
<keyword evidence="9" id="KW-0411">Iron-sulfur</keyword>
<evidence type="ECO:0000313" key="13">
    <source>
        <dbReference type="Proteomes" id="UP001500784"/>
    </source>
</evidence>
<organism evidence="12 13">
    <name type="scientific">Arthrobacter gandavensis</name>
    <dbReference type="NCBI Taxonomy" id="169960"/>
    <lineage>
        <taxon>Bacteria</taxon>
        <taxon>Bacillati</taxon>
        <taxon>Actinomycetota</taxon>
        <taxon>Actinomycetes</taxon>
        <taxon>Micrococcales</taxon>
        <taxon>Micrococcaceae</taxon>
        <taxon>Arthrobacter</taxon>
    </lineage>
</organism>
<keyword evidence="7" id="KW-0560">Oxidoreductase</keyword>
<dbReference type="Proteomes" id="UP001500784">
    <property type="component" value="Unassembled WGS sequence"/>
</dbReference>
<dbReference type="PRINTS" id="PR00409">
    <property type="entry name" value="PHDIOXRDTASE"/>
</dbReference>
<dbReference type="PANTHER" id="PTHR47354:SF2">
    <property type="entry name" value="BLR2392 PROTEIN"/>
    <property type="match status" value="1"/>
</dbReference>
<evidence type="ECO:0000313" key="12">
    <source>
        <dbReference type="EMBL" id="GAA1909451.1"/>
    </source>
</evidence>
<keyword evidence="3" id="KW-0285">Flavoprotein</keyword>
<protein>
    <submittedName>
        <fullName evidence="12">PDR/VanB family oxidoreductase</fullName>
    </submittedName>
</protein>
<dbReference type="SUPFAM" id="SSF52343">
    <property type="entry name" value="Ferredoxin reductase-like, C-terminal NADP-linked domain"/>
    <property type="match status" value="1"/>
</dbReference>
<keyword evidence="8" id="KW-0408">Iron</keyword>
<dbReference type="SUPFAM" id="SSF63380">
    <property type="entry name" value="Riboflavin synthase domain-like"/>
    <property type="match status" value="1"/>
</dbReference>
<sequence>MAATNVEVWQRAVVRETRDVAEGIRRIVLAPGQPVPAAAGSHVDVMVTIDGEKHRRSYSIVETHDGGRELAISVFRTAASRGGSIFMHTLAPGDELEITQPLQNFPLRVGAPHYVLLAGGVGITAILNMARVLKNVKADYRLVYAGRNRSAMAYLAELQAEHGAALEIHVDAEGSGLSVTELVEGLQDGTELYMCGPIRLMDAVRRSWRDHGLDPANLRYETFGNSGWYRPEEFIVRVPRLGLETRVGPGRSMLEALEDAGADMMFDCRKGECGLCEVRILNLEGKVDHRDVFYSERQQRAREKMCCCVSRAVTDSAAEAGNPGLTRGPAVVTIEVS</sequence>
<evidence type="ECO:0000256" key="8">
    <source>
        <dbReference type="ARBA" id="ARBA00023004"/>
    </source>
</evidence>
<dbReference type="InterPro" id="IPR006058">
    <property type="entry name" value="2Fe2S_fd_BS"/>
</dbReference>
<evidence type="ECO:0000259" key="10">
    <source>
        <dbReference type="PROSITE" id="PS51085"/>
    </source>
</evidence>
<evidence type="ECO:0000256" key="1">
    <source>
        <dbReference type="ARBA" id="ARBA00001917"/>
    </source>
</evidence>
<evidence type="ECO:0000256" key="7">
    <source>
        <dbReference type="ARBA" id="ARBA00023002"/>
    </source>
</evidence>
<comment type="cofactor">
    <cofactor evidence="2">
        <name>FAD</name>
        <dbReference type="ChEBI" id="CHEBI:57692"/>
    </cofactor>
</comment>
<dbReference type="PROSITE" id="PS00197">
    <property type="entry name" value="2FE2S_FER_1"/>
    <property type="match status" value="1"/>
</dbReference>
<keyword evidence="5" id="KW-0001">2Fe-2S</keyword>
<gene>
    <name evidence="12" type="ORF">GCM10009688_12510</name>
</gene>
<dbReference type="Gene3D" id="3.40.50.80">
    <property type="entry name" value="Nucleotide-binding domain of ferredoxin-NADP reductase (FNR) module"/>
    <property type="match status" value="1"/>
</dbReference>
<evidence type="ECO:0000256" key="3">
    <source>
        <dbReference type="ARBA" id="ARBA00022630"/>
    </source>
</evidence>
<feature type="domain" description="2Fe-2S ferredoxin-type" evidence="10">
    <location>
        <begin position="232"/>
        <end position="324"/>
    </location>
</feature>
<dbReference type="InterPro" id="IPR017927">
    <property type="entry name" value="FAD-bd_FR_type"/>
</dbReference>
<dbReference type="InterPro" id="IPR012675">
    <property type="entry name" value="Beta-grasp_dom_sf"/>
</dbReference>
<feature type="domain" description="FAD-binding FR-type" evidence="11">
    <location>
        <begin position="7"/>
        <end position="108"/>
    </location>
</feature>
<dbReference type="RefSeq" id="WP_152225840.1">
    <property type="nucleotide sequence ID" value="NZ_BAAALV010000002.1"/>
</dbReference>
<dbReference type="Pfam" id="PF22290">
    <property type="entry name" value="DmmA-like_N"/>
    <property type="match status" value="1"/>
</dbReference>
<evidence type="ECO:0000256" key="4">
    <source>
        <dbReference type="ARBA" id="ARBA00022643"/>
    </source>
</evidence>
<comment type="cofactor">
    <cofactor evidence="1">
        <name>FMN</name>
        <dbReference type="ChEBI" id="CHEBI:58210"/>
    </cofactor>
</comment>
<dbReference type="Pfam" id="PF00111">
    <property type="entry name" value="Fer2"/>
    <property type="match status" value="1"/>
</dbReference>
<dbReference type="PANTHER" id="PTHR47354">
    <property type="entry name" value="NADH OXIDOREDUCTASE HCR"/>
    <property type="match status" value="1"/>
</dbReference>
<name>A0ABN2P160_9MICC</name>
<reference evidence="12 13" key="1">
    <citation type="journal article" date="2019" name="Int. J. Syst. Evol. Microbiol.">
        <title>The Global Catalogue of Microorganisms (GCM) 10K type strain sequencing project: providing services to taxonomists for standard genome sequencing and annotation.</title>
        <authorList>
            <consortium name="The Broad Institute Genomics Platform"/>
            <consortium name="The Broad Institute Genome Sequencing Center for Infectious Disease"/>
            <person name="Wu L."/>
            <person name="Ma J."/>
        </authorList>
    </citation>
    <scope>NUCLEOTIDE SEQUENCE [LARGE SCALE GENOMIC DNA]</scope>
    <source>
        <strain evidence="12 13">JCM 13316</strain>
    </source>
</reference>
<dbReference type="Gene3D" id="3.10.20.30">
    <property type="match status" value="1"/>
</dbReference>
<dbReference type="InterPro" id="IPR039261">
    <property type="entry name" value="FNR_nucleotide-bd"/>
</dbReference>